<dbReference type="InterPro" id="IPR002491">
    <property type="entry name" value="ABC_transptr_periplasmic_BD"/>
</dbReference>
<accession>A0ABX1TLJ8</accession>
<organism evidence="3 4">
    <name type="scientific">Candidatus Competibacter phosphatis</name>
    <dbReference type="NCBI Taxonomy" id="221280"/>
    <lineage>
        <taxon>Bacteria</taxon>
        <taxon>Pseudomonadati</taxon>
        <taxon>Pseudomonadota</taxon>
        <taxon>Gammaproteobacteria</taxon>
        <taxon>Candidatus Competibacteraceae</taxon>
        <taxon>Candidatus Competibacter</taxon>
    </lineage>
</organism>
<feature type="signal peptide" evidence="1">
    <location>
        <begin position="1"/>
        <end position="35"/>
    </location>
</feature>
<evidence type="ECO:0000313" key="3">
    <source>
        <dbReference type="EMBL" id="NMQ20258.1"/>
    </source>
</evidence>
<name>A0ABX1TLJ8_9GAMM</name>
<comment type="caution">
    <text evidence="3">The sequence shown here is derived from an EMBL/GenBank/DDBJ whole genome shotgun (WGS) entry which is preliminary data.</text>
</comment>
<keyword evidence="1" id="KW-0732">Signal</keyword>
<evidence type="ECO:0000256" key="1">
    <source>
        <dbReference type="SAM" id="SignalP"/>
    </source>
</evidence>
<feature type="chain" id="PRO_5046915278" evidence="1">
    <location>
        <begin position="36"/>
        <end position="294"/>
    </location>
</feature>
<proteinExistence type="predicted"/>
<dbReference type="PROSITE" id="PS50983">
    <property type="entry name" value="FE_B12_PBP"/>
    <property type="match status" value="1"/>
</dbReference>
<dbReference type="Proteomes" id="UP000760480">
    <property type="component" value="Unassembled WGS sequence"/>
</dbReference>
<feature type="domain" description="Fe/B12 periplasmic-binding" evidence="2">
    <location>
        <begin position="39"/>
        <end position="294"/>
    </location>
</feature>
<dbReference type="Gene3D" id="3.40.50.1980">
    <property type="entry name" value="Nitrogenase molybdenum iron protein domain"/>
    <property type="match status" value="2"/>
</dbReference>
<dbReference type="PANTHER" id="PTHR30535">
    <property type="entry name" value="VITAMIN B12-BINDING PROTEIN"/>
    <property type="match status" value="1"/>
</dbReference>
<dbReference type="Pfam" id="PF01497">
    <property type="entry name" value="Peripla_BP_2"/>
    <property type="match status" value="1"/>
</dbReference>
<reference evidence="3 4" key="1">
    <citation type="submission" date="2019-03" db="EMBL/GenBank/DDBJ databases">
        <title>Metabolic reconstructions from genomes of highly enriched 'Candidatus Accumulibacter' and 'Candidatus Competibacter' bioreactor populations.</title>
        <authorList>
            <person name="Annavajhala M.K."/>
            <person name="Welles L."/>
            <person name="Abbas B."/>
            <person name="Sorokin D."/>
            <person name="Park H."/>
            <person name="Van Loosdrecht M."/>
            <person name="Chandran K."/>
        </authorList>
    </citation>
    <scope>NUCLEOTIDE SEQUENCE [LARGE SCALE GENOMIC DNA]</scope>
    <source>
        <strain evidence="3 4">SBR_G</strain>
    </source>
</reference>
<dbReference type="SUPFAM" id="SSF53807">
    <property type="entry name" value="Helical backbone' metal receptor"/>
    <property type="match status" value="1"/>
</dbReference>
<evidence type="ECO:0000259" key="2">
    <source>
        <dbReference type="PROSITE" id="PS50983"/>
    </source>
</evidence>
<dbReference type="PANTHER" id="PTHR30535:SF34">
    <property type="entry name" value="MOLYBDATE-BINDING PROTEIN MOLA"/>
    <property type="match status" value="1"/>
</dbReference>
<dbReference type="RefSeq" id="WP_169249523.1">
    <property type="nucleotide sequence ID" value="NZ_SPMZ01000042.1"/>
</dbReference>
<protein>
    <submittedName>
        <fullName evidence="3">ABC transporter substrate-binding protein</fullName>
    </submittedName>
</protein>
<evidence type="ECO:0000313" key="4">
    <source>
        <dbReference type="Proteomes" id="UP000760480"/>
    </source>
</evidence>
<dbReference type="InterPro" id="IPR050902">
    <property type="entry name" value="ABC_Transporter_SBP"/>
</dbReference>
<gene>
    <name evidence="3" type="ORF">E4P82_14265</name>
</gene>
<dbReference type="EMBL" id="SPMZ01000042">
    <property type="protein sequence ID" value="NMQ20258.1"/>
    <property type="molecule type" value="Genomic_DNA"/>
</dbReference>
<keyword evidence="4" id="KW-1185">Reference proteome</keyword>
<sequence length="294" mass="31508">MSAPAISFERMAVCGRLIAAALALALTLATSAVFAAPPRAASLTLCADQYLLGLAAPEQIVAVSATATNPNQSLFAAEAARYPIHRGSSEELIALRAEVVLTDRWMPLQTAARLDRFGVRVISIPLPNSWEEIADTTRAIAAVLGRPEQGEARVAEMRTQLEHLARWAARRRVAPPLAAYFLPDGGSAGAGTFIDAVLQAAGTRNLATVLGLNGWGSFNLEQLAETQPDLVVLGFFDQGGDSRRMAFAHHPVFRRLLAGRPVIAVPDRYWACSGWFLAEAATYIAERLPTEPAP</sequence>